<dbReference type="RefSeq" id="WP_035078784.1">
    <property type="nucleotide sequence ID" value="NZ_JQGC01000002.1"/>
</dbReference>
<keyword evidence="3" id="KW-1185">Reference proteome</keyword>
<proteinExistence type="predicted"/>
<feature type="transmembrane region" description="Helical" evidence="1">
    <location>
        <begin position="6"/>
        <end position="27"/>
    </location>
</feature>
<evidence type="ECO:0000313" key="3">
    <source>
        <dbReference type="Proteomes" id="UP000028981"/>
    </source>
</evidence>
<gene>
    <name evidence="2" type="ORF">JP75_02605</name>
</gene>
<keyword evidence="1" id="KW-0472">Membrane</keyword>
<protein>
    <recommendedName>
        <fullName evidence="4">Transmembrane protein</fullName>
    </recommendedName>
</protein>
<evidence type="ECO:0008006" key="4">
    <source>
        <dbReference type="Google" id="ProtNLM"/>
    </source>
</evidence>
<keyword evidence="1" id="KW-0812">Transmembrane</keyword>
<organism evidence="2 3">
    <name type="scientific">Devosia riboflavina</name>
    <dbReference type="NCBI Taxonomy" id="46914"/>
    <lineage>
        <taxon>Bacteria</taxon>
        <taxon>Pseudomonadati</taxon>
        <taxon>Pseudomonadota</taxon>
        <taxon>Alphaproteobacteria</taxon>
        <taxon>Hyphomicrobiales</taxon>
        <taxon>Devosiaceae</taxon>
        <taxon>Devosia</taxon>
    </lineage>
</organism>
<feature type="transmembrane region" description="Helical" evidence="1">
    <location>
        <begin position="63"/>
        <end position="79"/>
    </location>
</feature>
<dbReference type="STRING" id="46914.JP75_02605"/>
<name>A0A087M6F8_9HYPH</name>
<evidence type="ECO:0000313" key="2">
    <source>
        <dbReference type="EMBL" id="KFL32461.1"/>
    </source>
</evidence>
<dbReference type="Proteomes" id="UP000028981">
    <property type="component" value="Unassembled WGS sequence"/>
</dbReference>
<keyword evidence="1" id="KW-1133">Transmembrane helix</keyword>
<dbReference type="EMBL" id="JQGC01000002">
    <property type="protein sequence ID" value="KFL32461.1"/>
    <property type="molecule type" value="Genomic_DNA"/>
</dbReference>
<reference evidence="2 3" key="1">
    <citation type="submission" date="2014-08" db="EMBL/GenBank/DDBJ databases">
        <authorList>
            <person name="Hassan Y.I."/>
            <person name="Lepp D."/>
            <person name="Zhou T."/>
        </authorList>
    </citation>
    <scope>NUCLEOTIDE SEQUENCE [LARGE SCALE GENOMIC DNA]</scope>
    <source>
        <strain evidence="2 3">IFO13584</strain>
    </source>
</reference>
<feature type="transmembrane region" description="Helical" evidence="1">
    <location>
        <begin position="39"/>
        <end position="57"/>
    </location>
</feature>
<accession>A0A087M6F8</accession>
<sequence length="163" mass="17099">MFGISPIGWVHTLGSLPALAMAAYMLVRHGRIVPRSIPGAIYFASMVLGGATAFLVAKQPVSYAIGGLTLILIAVGYGIHHVTFLGRLRRYIETISLSFSVLLLLLPTTTETLTRVPDGAPLASSVSSPIVLGSHGALLLAFVVGLIVQIVVLRREGRATAAA</sequence>
<evidence type="ECO:0000256" key="1">
    <source>
        <dbReference type="SAM" id="Phobius"/>
    </source>
</evidence>
<feature type="transmembrane region" description="Helical" evidence="1">
    <location>
        <begin position="130"/>
        <end position="153"/>
    </location>
</feature>
<dbReference type="AlphaFoldDB" id="A0A087M6F8"/>
<feature type="transmembrane region" description="Helical" evidence="1">
    <location>
        <begin position="91"/>
        <end position="110"/>
    </location>
</feature>
<dbReference type="OrthoDB" id="6196651at2"/>
<comment type="caution">
    <text evidence="2">The sequence shown here is derived from an EMBL/GenBank/DDBJ whole genome shotgun (WGS) entry which is preliminary data.</text>
</comment>